<organism evidence="2 3">
    <name type="scientific">Labeo rohita</name>
    <name type="common">Indian major carp</name>
    <name type="synonym">Cyprinus rohita</name>
    <dbReference type="NCBI Taxonomy" id="84645"/>
    <lineage>
        <taxon>Eukaryota</taxon>
        <taxon>Metazoa</taxon>
        <taxon>Chordata</taxon>
        <taxon>Craniata</taxon>
        <taxon>Vertebrata</taxon>
        <taxon>Euteleostomi</taxon>
        <taxon>Actinopterygii</taxon>
        <taxon>Neopterygii</taxon>
        <taxon>Teleostei</taxon>
        <taxon>Ostariophysi</taxon>
        <taxon>Cypriniformes</taxon>
        <taxon>Cyprinidae</taxon>
        <taxon>Labeoninae</taxon>
        <taxon>Labeonini</taxon>
        <taxon>Labeo</taxon>
    </lineage>
</organism>
<dbReference type="Proteomes" id="UP000830375">
    <property type="component" value="Unassembled WGS sequence"/>
</dbReference>
<comment type="caution">
    <text evidence="2">The sequence shown here is derived from an EMBL/GenBank/DDBJ whole genome shotgun (WGS) entry which is preliminary data.</text>
</comment>
<reference evidence="2 3" key="1">
    <citation type="submission" date="2022-01" db="EMBL/GenBank/DDBJ databases">
        <title>A high-quality chromosome-level genome assembly of rohu carp, Labeo rohita.</title>
        <authorList>
            <person name="Arick M.A. II"/>
            <person name="Hsu C.-Y."/>
            <person name="Magbanua Z."/>
            <person name="Pechanova O."/>
            <person name="Grover C."/>
            <person name="Miller E."/>
            <person name="Thrash A."/>
            <person name="Ezzel L."/>
            <person name="Alam S."/>
            <person name="Benzie J."/>
            <person name="Hamilton M."/>
            <person name="Karsi A."/>
            <person name="Lawrence M.L."/>
            <person name="Peterson D.G."/>
        </authorList>
    </citation>
    <scope>NUCLEOTIDE SEQUENCE [LARGE SCALE GENOMIC DNA]</scope>
    <source>
        <strain evidence="3">BAU-BD-2019</strain>
        <tissue evidence="2">Blood</tissue>
    </source>
</reference>
<feature type="region of interest" description="Disordered" evidence="1">
    <location>
        <begin position="156"/>
        <end position="192"/>
    </location>
</feature>
<evidence type="ECO:0000256" key="1">
    <source>
        <dbReference type="SAM" id="MobiDB-lite"/>
    </source>
</evidence>
<protein>
    <submittedName>
        <fullName evidence="2">Zinc finger protein 347</fullName>
    </submittedName>
</protein>
<evidence type="ECO:0000313" key="3">
    <source>
        <dbReference type="Proteomes" id="UP000830375"/>
    </source>
</evidence>
<evidence type="ECO:0000313" key="2">
    <source>
        <dbReference type="EMBL" id="KAI2644274.1"/>
    </source>
</evidence>
<proteinExistence type="predicted"/>
<gene>
    <name evidence="2" type="ORF">H4Q32_027121</name>
</gene>
<dbReference type="EMBL" id="JACTAM010002579">
    <property type="protein sequence ID" value="KAI2644274.1"/>
    <property type="molecule type" value="Genomic_DNA"/>
</dbReference>
<name>A0ABQ8L0L4_LABRO</name>
<sequence>MPKVQKVVLENVEKVREKVRKTKALQGQVDRFEVGDKVLHKNVREEQQKGPRLPPKWPKNGPTMIIPFQCPPTCPVESKETQQVPLCSTLMQVQYIINAYLTSLVKQYTTDFKKGFVVDSHQMANTWSGAEEATNCGFIQHFRLSNHHRRLPKDIIQRTRQPIRSGMIPSAKTRPSRKTPLFSLNASKTRSP</sequence>
<keyword evidence="3" id="KW-1185">Reference proteome</keyword>
<feature type="compositionally biased region" description="Polar residues" evidence="1">
    <location>
        <begin position="182"/>
        <end position="192"/>
    </location>
</feature>
<accession>A0ABQ8L0L4</accession>